<dbReference type="InterPro" id="IPR027485">
    <property type="entry name" value="AMMECR1_N"/>
</dbReference>
<dbReference type="SUPFAM" id="SSF53213">
    <property type="entry name" value="LigB-like"/>
    <property type="match status" value="1"/>
</dbReference>
<dbReference type="PROSITE" id="PS51112">
    <property type="entry name" value="AMMECR1"/>
    <property type="match status" value="1"/>
</dbReference>
<dbReference type="Gene3D" id="3.40.830.10">
    <property type="entry name" value="LigB-like"/>
    <property type="match status" value="1"/>
</dbReference>
<dbReference type="AlphaFoldDB" id="A0A099I5E4"/>
<keyword evidence="2" id="KW-0560">Oxidoreductase</keyword>
<dbReference type="PANTHER" id="PTHR13016">
    <property type="entry name" value="AMMECR1 HOMOLOG"/>
    <property type="match status" value="1"/>
</dbReference>
<dbReference type="NCBIfam" id="TIGR04335">
    <property type="entry name" value="AmmeMemoSam_A"/>
    <property type="match status" value="1"/>
</dbReference>
<comment type="caution">
    <text evidence="2">The sequence shown here is derived from an EMBL/GenBank/DDBJ whole genome shotgun (WGS) entry which is preliminary data.</text>
</comment>
<accession>A0A099I5E4</accession>
<protein>
    <submittedName>
        <fullName evidence="2">Extradiol ring-cleavage dioxygenase</fullName>
    </submittedName>
</protein>
<dbReference type="PANTHER" id="PTHR13016:SF0">
    <property type="entry name" value="AMME SYNDROME CANDIDATE GENE 1 PROTEIN"/>
    <property type="match status" value="1"/>
</dbReference>
<dbReference type="Proteomes" id="UP000030008">
    <property type="component" value="Unassembled WGS sequence"/>
</dbReference>
<dbReference type="InterPro" id="IPR023473">
    <property type="entry name" value="AMMECR1"/>
</dbReference>
<dbReference type="Pfam" id="PF02900">
    <property type="entry name" value="LigB"/>
    <property type="match status" value="1"/>
</dbReference>
<dbReference type="RefSeq" id="WP_044906793.1">
    <property type="nucleotide sequence ID" value="NZ_JQIF01000083.1"/>
</dbReference>
<dbReference type="SUPFAM" id="SSF143447">
    <property type="entry name" value="AMMECR1-like"/>
    <property type="match status" value="1"/>
</dbReference>
<dbReference type="GO" id="GO:0008198">
    <property type="term" value="F:ferrous iron binding"/>
    <property type="evidence" value="ECO:0007669"/>
    <property type="project" value="InterPro"/>
</dbReference>
<dbReference type="EMBL" id="JQIF01000083">
    <property type="protein sequence ID" value="KGJ52113.1"/>
    <property type="molecule type" value="Genomic_DNA"/>
</dbReference>
<dbReference type="InterPro" id="IPR036071">
    <property type="entry name" value="AMMECR1_dom_sf"/>
</dbReference>
<name>A0A099I5E4_CLOIN</name>
<dbReference type="InterPro" id="IPR004183">
    <property type="entry name" value="Xdiol_dOase_suB"/>
</dbReference>
<dbReference type="GO" id="GO:0016702">
    <property type="term" value="F:oxidoreductase activity, acting on single donors with incorporation of molecular oxygen, incorporation of two atoms of oxygen"/>
    <property type="evidence" value="ECO:0007669"/>
    <property type="project" value="UniProtKB-ARBA"/>
</dbReference>
<dbReference type="InterPro" id="IPR027623">
    <property type="entry name" value="AmmeMemoSam_A"/>
</dbReference>
<gene>
    <name evidence="2" type="ORF">CIAN88_16575</name>
</gene>
<dbReference type="Gene3D" id="3.30.700.20">
    <property type="entry name" value="Hypothetical protein ph0010, domain 1"/>
    <property type="match status" value="1"/>
</dbReference>
<organism evidence="2 3">
    <name type="scientific">Clostridium innocuum</name>
    <dbReference type="NCBI Taxonomy" id="1522"/>
    <lineage>
        <taxon>Bacteria</taxon>
        <taxon>Bacillati</taxon>
        <taxon>Bacillota</taxon>
        <taxon>Clostridia</taxon>
        <taxon>Eubacteriales</taxon>
        <taxon>Clostridiaceae</taxon>
        <taxon>Clostridium</taxon>
    </lineage>
</organism>
<evidence type="ECO:0000259" key="1">
    <source>
        <dbReference type="PROSITE" id="PS51112"/>
    </source>
</evidence>
<dbReference type="Pfam" id="PF01871">
    <property type="entry name" value="AMMECR1"/>
    <property type="match status" value="1"/>
</dbReference>
<sequence>MLSKAYIVPHPPIILPEIGRGQERVIQNTVNAYRMIAHDIASSNPQTIVVFSPHAPSYRDYIQISDGAQAFGSFEAFGVKDVDMKVLYDEDFVDMLCHAAASQGLPAGTLGEQSQTLDHGTMVPLHFILQEYTDFRLVRISVSGLDRDTQVAFGNCLRRVIDESQRNVAVIASGDLSHKLKEDGPYGFHPMGPVFDEQIVDIIKSNDYARLLTMDEQIIEESANCGYPAFVMLHGVLQAYPIDSQFLSYEGPFGVGYATAIISVLKKDPYVALARESLEVYIRSHTVLPLRKSLPKDLLTCRGGVFVSLKKFGELRGCIGTIAPVQENLAQEIISNAISAGTRDPRFLPVEEKELPYLEYSVDVLKEAEQIDSLEQLDVRRYGVIVSDEHRRGLLLPDLEGVDTPLQQISIALNKAGMDPDEPFLLERFEVVRHHECRM</sequence>
<dbReference type="CDD" id="cd07951">
    <property type="entry name" value="ED_3B_N_AMMECR1"/>
    <property type="match status" value="1"/>
</dbReference>
<reference evidence="2 3" key="1">
    <citation type="submission" date="2014-08" db="EMBL/GenBank/DDBJ databases">
        <title>Clostridium innocuum, an unnegligible vancomycin-resistant pathogen causing extra-intestinal infections.</title>
        <authorList>
            <person name="Feng Y."/>
            <person name="Chiu C.-H."/>
        </authorList>
    </citation>
    <scope>NUCLEOTIDE SEQUENCE [LARGE SCALE GENOMIC DNA]</scope>
    <source>
        <strain evidence="2 3">AN88</strain>
    </source>
</reference>
<dbReference type="InterPro" id="IPR002733">
    <property type="entry name" value="AMMECR1_domain"/>
</dbReference>
<proteinExistence type="predicted"/>
<dbReference type="NCBIfam" id="TIGR04336">
    <property type="entry name" value="AmmeMemoSam_B"/>
    <property type="match status" value="1"/>
</dbReference>
<feature type="domain" description="AMMECR1" evidence="1">
    <location>
        <begin position="265"/>
        <end position="439"/>
    </location>
</feature>
<keyword evidence="2" id="KW-0223">Dioxygenase</keyword>
<evidence type="ECO:0000313" key="2">
    <source>
        <dbReference type="EMBL" id="KGJ52113.1"/>
    </source>
</evidence>
<evidence type="ECO:0000313" key="3">
    <source>
        <dbReference type="Proteomes" id="UP000030008"/>
    </source>
</evidence>